<evidence type="ECO:0000256" key="1">
    <source>
        <dbReference type="ARBA" id="ARBA00022729"/>
    </source>
</evidence>
<organism evidence="4 5">
    <name type="scientific">Billgrantia ethanolica</name>
    <dbReference type="NCBI Taxonomy" id="2733486"/>
    <lineage>
        <taxon>Bacteria</taxon>
        <taxon>Pseudomonadati</taxon>
        <taxon>Pseudomonadota</taxon>
        <taxon>Gammaproteobacteria</taxon>
        <taxon>Oceanospirillales</taxon>
        <taxon>Halomonadaceae</taxon>
        <taxon>Billgrantia</taxon>
    </lineage>
</organism>
<name>A0ABS9A2W0_9GAMM</name>
<accession>A0ABS9A2W0</accession>
<dbReference type="InterPro" id="IPR014755">
    <property type="entry name" value="Cu-Rt/internalin_Ig-like"/>
</dbReference>
<feature type="domain" description="CopC" evidence="3">
    <location>
        <begin position="39"/>
        <end position="131"/>
    </location>
</feature>
<evidence type="ECO:0000313" key="4">
    <source>
        <dbReference type="EMBL" id="MCE8003176.1"/>
    </source>
</evidence>
<dbReference type="InterPro" id="IPR007348">
    <property type="entry name" value="CopC_dom"/>
</dbReference>
<dbReference type="Proteomes" id="UP001320168">
    <property type="component" value="Unassembled WGS sequence"/>
</dbReference>
<reference evidence="4 5" key="1">
    <citation type="journal article" date="2021" name="Front. Microbiol.">
        <title>Aerobic Denitrification and Heterotrophic Sulfur Oxidation in the Genus Halomonas Revealed by Six Novel Species Characterizations and Genome-Based Analysis.</title>
        <authorList>
            <person name="Wang L."/>
            <person name="Shao Z."/>
        </authorList>
    </citation>
    <scope>NUCLEOTIDE SEQUENCE [LARGE SCALE GENOMIC DNA]</scope>
    <source>
        <strain evidence="4 5">MCCC 1A11081</strain>
    </source>
</reference>
<evidence type="ECO:0000256" key="2">
    <source>
        <dbReference type="ARBA" id="ARBA00023008"/>
    </source>
</evidence>
<dbReference type="Pfam" id="PF04234">
    <property type="entry name" value="CopC"/>
    <property type="match status" value="1"/>
</dbReference>
<comment type="caution">
    <text evidence="4">The sequence shown here is derived from an EMBL/GenBank/DDBJ whole genome shotgun (WGS) entry which is preliminary data.</text>
</comment>
<evidence type="ECO:0000259" key="3">
    <source>
        <dbReference type="Pfam" id="PF04234"/>
    </source>
</evidence>
<protein>
    <submittedName>
        <fullName evidence="4">Copper resistance protein CopC</fullName>
    </submittedName>
</protein>
<dbReference type="InterPro" id="IPR014756">
    <property type="entry name" value="Ig_E-set"/>
</dbReference>
<keyword evidence="2" id="KW-0186">Copper</keyword>
<dbReference type="EMBL" id="JABFTX010000002">
    <property type="protein sequence ID" value="MCE8003176.1"/>
    <property type="molecule type" value="Genomic_DNA"/>
</dbReference>
<sequence>MKRVATLAQSPGQPRRNAKRLALAAGCVLMLASPLLWAHAHIAATEPEAGAILEQAPEQLELRFDSPIRITQFEVTGPEGTVELSEDPLGPLAETHGAVPADTLAPGEYEVVWRGIAEDGHTMSGGYRFAIQE</sequence>
<proteinExistence type="predicted"/>
<keyword evidence="5" id="KW-1185">Reference proteome</keyword>
<dbReference type="RefSeq" id="WP_234269904.1">
    <property type="nucleotide sequence ID" value="NZ_JABFTX010000002.1"/>
</dbReference>
<keyword evidence="1" id="KW-0732">Signal</keyword>
<gene>
    <name evidence="4" type="ORF">HOP53_10055</name>
</gene>
<dbReference type="Gene3D" id="2.60.40.1220">
    <property type="match status" value="1"/>
</dbReference>
<evidence type="ECO:0000313" key="5">
    <source>
        <dbReference type="Proteomes" id="UP001320168"/>
    </source>
</evidence>
<dbReference type="SUPFAM" id="SSF81296">
    <property type="entry name" value="E set domains"/>
    <property type="match status" value="1"/>
</dbReference>